<keyword evidence="4" id="KW-1185">Reference proteome</keyword>
<gene>
    <name evidence="3" type="ORF">OBRU01_12106</name>
</gene>
<dbReference type="AlphaFoldDB" id="A0A0L7LAU5"/>
<sequence length="164" mass="18557">MGQGQKKKDEMLDAINGDSWRIEAERWRGVAAAERTSAARADRDHQQRAQKDIDTKAERWRGVAAAERSSATRADKDHQQRAQKDIDTIAECLSKISELEMEVSSKEEANARLQAAHVEEVSALANDIKGLKRLRWYGLVMGRSEDHIITEVNDRTEKARTKTT</sequence>
<organism evidence="3 4">
    <name type="scientific">Operophtera brumata</name>
    <name type="common">Winter moth</name>
    <name type="synonym">Phalaena brumata</name>
    <dbReference type="NCBI Taxonomy" id="104452"/>
    <lineage>
        <taxon>Eukaryota</taxon>
        <taxon>Metazoa</taxon>
        <taxon>Ecdysozoa</taxon>
        <taxon>Arthropoda</taxon>
        <taxon>Hexapoda</taxon>
        <taxon>Insecta</taxon>
        <taxon>Pterygota</taxon>
        <taxon>Neoptera</taxon>
        <taxon>Endopterygota</taxon>
        <taxon>Lepidoptera</taxon>
        <taxon>Glossata</taxon>
        <taxon>Ditrysia</taxon>
        <taxon>Geometroidea</taxon>
        <taxon>Geometridae</taxon>
        <taxon>Larentiinae</taxon>
        <taxon>Operophtera</taxon>
    </lineage>
</organism>
<dbReference type="EMBL" id="JTDY01001930">
    <property type="protein sequence ID" value="KOB72524.1"/>
    <property type="molecule type" value="Genomic_DNA"/>
</dbReference>
<feature type="coiled-coil region" evidence="1">
    <location>
        <begin position="89"/>
        <end position="116"/>
    </location>
</feature>
<feature type="region of interest" description="Disordered" evidence="2">
    <location>
        <begin position="31"/>
        <end position="83"/>
    </location>
</feature>
<evidence type="ECO:0000313" key="3">
    <source>
        <dbReference type="EMBL" id="KOB72524.1"/>
    </source>
</evidence>
<accession>A0A0L7LAU5</accession>
<keyword evidence="1" id="KW-0175">Coiled coil</keyword>
<comment type="caution">
    <text evidence="3">The sequence shown here is derived from an EMBL/GenBank/DDBJ whole genome shotgun (WGS) entry which is preliminary data.</text>
</comment>
<proteinExistence type="predicted"/>
<protein>
    <submittedName>
        <fullName evidence="3">Toucan</fullName>
    </submittedName>
</protein>
<feature type="compositionally biased region" description="Basic and acidic residues" evidence="2">
    <location>
        <begin position="40"/>
        <end position="61"/>
    </location>
</feature>
<feature type="compositionally biased region" description="Basic and acidic residues" evidence="2">
    <location>
        <begin position="73"/>
        <end position="83"/>
    </location>
</feature>
<evidence type="ECO:0000256" key="1">
    <source>
        <dbReference type="SAM" id="Coils"/>
    </source>
</evidence>
<evidence type="ECO:0000313" key="4">
    <source>
        <dbReference type="Proteomes" id="UP000037510"/>
    </source>
</evidence>
<name>A0A0L7LAU5_OPEBR</name>
<reference evidence="3 4" key="1">
    <citation type="journal article" date="2015" name="Genome Biol. Evol.">
        <title>The genome of winter moth (Operophtera brumata) provides a genomic perspective on sexual dimorphism and phenology.</title>
        <authorList>
            <person name="Derks M.F."/>
            <person name="Smit S."/>
            <person name="Salis L."/>
            <person name="Schijlen E."/>
            <person name="Bossers A."/>
            <person name="Mateman C."/>
            <person name="Pijl A.S."/>
            <person name="de Ridder D."/>
            <person name="Groenen M.A."/>
            <person name="Visser M.E."/>
            <person name="Megens H.J."/>
        </authorList>
    </citation>
    <scope>NUCLEOTIDE SEQUENCE [LARGE SCALE GENOMIC DNA]</scope>
    <source>
        <strain evidence="3">WM2013NL</strain>
        <tissue evidence="3">Head and thorax</tissue>
    </source>
</reference>
<evidence type="ECO:0000256" key="2">
    <source>
        <dbReference type="SAM" id="MobiDB-lite"/>
    </source>
</evidence>
<dbReference type="Proteomes" id="UP000037510">
    <property type="component" value="Unassembled WGS sequence"/>
</dbReference>